<organism evidence="1">
    <name type="scientific">Thermodesulfobacterium geofontis</name>
    <dbReference type="NCBI Taxonomy" id="1295609"/>
    <lineage>
        <taxon>Bacteria</taxon>
        <taxon>Pseudomonadati</taxon>
        <taxon>Thermodesulfobacteriota</taxon>
        <taxon>Thermodesulfobacteria</taxon>
        <taxon>Thermodesulfobacteriales</taxon>
        <taxon>Thermodesulfobacteriaceae</taxon>
        <taxon>Thermodesulfobacterium</taxon>
    </lineage>
</organism>
<accession>A0A7C4NRZ8</accession>
<comment type="caution">
    <text evidence="1">The sequence shown here is derived from an EMBL/GenBank/DDBJ whole genome shotgun (WGS) entry which is preliminary data.</text>
</comment>
<evidence type="ECO:0000313" key="1">
    <source>
        <dbReference type="EMBL" id="HGQ85580.1"/>
    </source>
</evidence>
<sequence>MKIRERGFALITVLIFFLVLLILGVGGAVITQMGYFSIGSEAKYVIAEKRANKALISVLESGICTGNQETGVKVIAIKDSGNNYCFVWSEGRYLGAKVIKTSIFPLKASNWSAAMYRNLNNLSGIGGNSAIVGYDSPENACTDPNSCIAPALITGNLLNPEGLVIACNTNPNNLGSGLISTVTPYVNDETLLQTDLTSKLFNAENRNQLLQNLSENFQVEFENGIPKGLVDPKKELNVNSCTASGNTITCGEGGNADIFTWDPTKKVYIYNKDGREYSRIDFGQNAQITFEDFSGGGFIAGNNISFSQKADVNPTSHLILVARNQITISENNIKISNTFMFSKNYNIDAQNLTIGNGIIYSGGAGVGNLNINVNSGTQLGTSANPILIISDNNINIGRNGNADIWGAIFVTDANNNFNVGYGNGNFKIHGVLISNSLNNNNINLSGNFEIRFNFKVLERLYTNLNQLNLSLMHSPICGASKKKLFITTTMRVY</sequence>
<dbReference type="EMBL" id="DSZN01000076">
    <property type="protein sequence ID" value="HGQ85580.1"/>
    <property type="molecule type" value="Genomic_DNA"/>
</dbReference>
<protein>
    <submittedName>
        <fullName evidence="1">Uncharacterized protein</fullName>
    </submittedName>
</protein>
<name>A0A7C4NRZ8_9BACT</name>
<proteinExistence type="predicted"/>
<gene>
    <name evidence="1" type="ORF">ENT66_04395</name>
</gene>
<reference evidence="1" key="1">
    <citation type="journal article" date="2020" name="mSystems">
        <title>Genome- and Community-Level Interaction Insights into Carbon Utilization and Element Cycling Functions of Hydrothermarchaeota in Hydrothermal Sediment.</title>
        <authorList>
            <person name="Zhou Z."/>
            <person name="Liu Y."/>
            <person name="Xu W."/>
            <person name="Pan J."/>
            <person name="Luo Z.H."/>
            <person name="Li M."/>
        </authorList>
    </citation>
    <scope>NUCLEOTIDE SEQUENCE [LARGE SCALE GENOMIC DNA]</scope>
    <source>
        <strain evidence="1">SpSt-6</strain>
    </source>
</reference>
<dbReference type="AlphaFoldDB" id="A0A7C4NRZ8"/>